<evidence type="ECO:0000256" key="1">
    <source>
        <dbReference type="SAM" id="Phobius"/>
    </source>
</evidence>
<dbReference type="EMBL" id="LR796185">
    <property type="protein sequence ID" value="CAB4124530.1"/>
    <property type="molecule type" value="Genomic_DNA"/>
</dbReference>
<name>A0A6J5KWA9_9CAUD</name>
<accession>A0A6J5KWA9</accession>
<reference evidence="2" key="1">
    <citation type="submission" date="2020-04" db="EMBL/GenBank/DDBJ databases">
        <authorList>
            <person name="Chiriac C."/>
            <person name="Salcher M."/>
            <person name="Ghai R."/>
            <person name="Kavagutti S V."/>
        </authorList>
    </citation>
    <scope>NUCLEOTIDE SEQUENCE</scope>
</reference>
<sequence>MDPITILLGAKTAFEAIKTGVGYGKELSGMIVDVSNLFGAVNELTKLAAEPPRGFLNTASAEQLALDAFMAKKDAEQMQEEVKNMVISQYGMAGWDEIHREIIRIRKEQKAARIEDARKQQELIEQVLLWGALGFGFFLLVATVVLLAVALVR</sequence>
<evidence type="ECO:0000313" key="2">
    <source>
        <dbReference type="EMBL" id="CAB4124530.1"/>
    </source>
</evidence>
<gene>
    <name evidence="2" type="ORF">UFOVP55_7</name>
</gene>
<feature type="transmembrane region" description="Helical" evidence="1">
    <location>
        <begin position="127"/>
        <end position="152"/>
    </location>
</feature>
<keyword evidence="1" id="KW-0812">Transmembrane</keyword>
<proteinExistence type="predicted"/>
<protein>
    <submittedName>
        <fullName evidence="2">Uncharacterized protein</fullName>
    </submittedName>
</protein>
<keyword evidence="1" id="KW-1133">Transmembrane helix</keyword>
<organism evidence="2">
    <name type="scientific">uncultured Caudovirales phage</name>
    <dbReference type="NCBI Taxonomy" id="2100421"/>
    <lineage>
        <taxon>Viruses</taxon>
        <taxon>Duplodnaviria</taxon>
        <taxon>Heunggongvirae</taxon>
        <taxon>Uroviricota</taxon>
        <taxon>Caudoviricetes</taxon>
        <taxon>Peduoviridae</taxon>
        <taxon>Maltschvirus</taxon>
        <taxon>Maltschvirus maltsch</taxon>
    </lineage>
</organism>
<keyword evidence="1" id="KW-0472">Membrane</keyword>